<feature type="region of interest" description="Disordered" evidence="6">
    <location>
        <begin position="310"/>
        <end position="331"/>
    </location>
</feature>
<keyword evidence="3 7" id="KW-1133">Transmembrane helix</keyword>
<comment type="subcellular location">
    <subcellularLocation>
        <location evidence="1">Membrane</location>
        <topology evidence="1">Multi-pass membrane protein</topology>
    </subcellularLocation>
</comment>
<keyword evidence="10" id="KW-1185">Reference proteome</keyword>
<dbReference type="InterPro" id="IPR052337">
    <property type="entry name" value="SAT4-like"/>
</dbReference>
<sequence>MVEYDFKRHGIYGMAIPAIIVTFHSLAIISTVFRLAYRYHTRRLWWDDWWAFIAVTSTIALMTVYLALPWTKIIFGPISVYKRTVWTTLVLVTTALWSARLSVSVTIVRLLSPASLVRRTAVGVSYCFVAFWVASITLKLFLCDEVTVSQWTCPRSTAYLELTTDISADLWLVLSPVYIMVHMKLPRQHKRLIMAIFACGLLVTITSAIQGYFTLMDNQPWTETISHFEVSTSVFVCNLIVVATYIYRLFRNNDEGSIDTESATTAPERPSYDRPSNSCNMLTTTEILRNTTPIGTLTEILMTDFDSLDSPHQHSLPLGDTSSRPVASMTM</sequence>
<feature type="domain" description="Rhodopsin" evidence="8">
    <location>
        <begin position="34"/>
        <end position="217"/>
    </location>
</feature>
<feature type="compositionally biased region" description="Polar residues" evidence="6">
    <location>
        <begin position="320"/>
        <end position="331"/>
    </location>
</feature>
<keyword evidence="2 7" id="KW-0812">Transmembrane</keyword>
<evidence type="ECO:0000313" key="10">
    <source>
        <dbReference type="Proteomes" id="UP000308652"/>
    </source>
</evidence>
<dbReference type="EMBL" id="ML213605">
    <property type="protein sequence ID" value="TFK38023.1"/>
    <property type="molecule type" value="Genomic_DNA"/>
</dbReference>
<proteinExistence type="inferred from homology"/>
<keyword evidence="4 7" id="KW-0472">Membrane</keyword>
<comment type="similarity">
    <text evidence="5">Belongs to the SAT4 family.</text>
</comment>
<evidence type="ECO:0000259" key="8">
    <source>
        <dbReference type="Pfam" id="PF20684"/>
    </source>
</evidence>
<feature type="transmembrane region" description="Helical" evidence="7">
    <location>
        <begin position="225"/>
        <end position="247"/>
    </location>
</feature>
<accession>A0A5C3M024</accession>
<evidence type="ECO:0000256" key="7">
    <source>
        <dbReference type="SAM" id="Phobius"/>
    </source>
</evidence>
<name>A0A5C3M024_9AGAR</name>
<evidence type="ECO:0000256" key="6">
    <source>
        <dbReference type="SAM" id="MobiDB-lite"/>
    </source>
</evidence>
<feature type="transmembrane region" description="Helical" evidence="7">
    <location>
        <begin position="162"/>
        <end position="181"/>
    </location>
</feature>
<feature type="transmembrane region" description="Helical" evidence="7">
    <location>
        <begin position="123"/>
        <end position="142"/>
    </location>
</feature>
<evidence type="ECO:0000256" key="1">
    <source>
        <dbReference type="ARBA" id="ARBA00004141"/>
    </source>
</evidence>
<dbReference type="STRING" id="68775.A0A5C3M024"/>
<gene>
    <name evidence="9" type="ORF">BDQ12DRAFT_631795</name>
</gene>
<feature type="region of interest" description="Disordered" evidence="6">
    <location>
        <begin position="258"/>
        <end position="277"/>
    </location>
</feature>
<dbReference type="OrthoDB" id="3229610at2759"/>
<feature type="transmembrane region" description="Helical" evidence="7">
    <location>
        <begin position="49"/>
        <end position="68"/>
    </location>
</feature>
<dbReference type="PANTHER" id="PTHR33048:SF158">
    <property type="entry name" value="MEMBRANE PROTEIN PTH11-LIKE, PUTATIVE-RELATED"/>
    <property type="match status" value="1"/>
</dbReference>
<dbReference type="PANTHER" id="PTHR33048">
    <property type="entry name" value="PTH11-LIKE INTEGRAL MEMBRANE PROTEIN (AFU_ORTHOLOGUE AFUA_5G11245)"/>
    <property type="match status" value="1"/>
</dbReference>
<feature type="transmembrane region" description="Helical" evidence="7">
    <location>
        <begin position="88"/>
        <end position="111"/>
    </location>
</feature>
<reference evidence="9 10" key="1">
    <citation type="journal article" date="2019" name="Nat. Ecol. Evol.">
        <title>Megaphylogeny resolves global patterns of mushroom evolution.</title>
        <authorList>
            <person name="Varga T."/>
            <person name="Krizsan K."/>
            <person name="Foldi C."/>
            <person name="Dima B."/>
            <person name="Sanchez-Garcia M."/>
            <person name="Sanchez-Ramirez S."/>
            <person name="Szollosi G.J."/>
            <person name="Szarkandi J.G."/>
            <person name="Papp V."/>
            <person name="Albert L."/>
            <person name="Andreopoulos W."/>
            <person name="Angelini C."/>
            <person name="Antonin V."/>
            <person name="Barry K.W."/>
            <person name="Bougher N.L."/>
            <person name="Buchanan P."/>
            <person name="Buyck B."/>
            <person name="Bense V."/>
            <person name="Catcheside P."/>
            <person name="Chovatia M."/>
            <person name="Cooper J."/>
            <person name="Damon W."/>
            <person name="Desjardin D."/>
            <person name="Finy P."/>
            <person name="Geml J."/>
            <person name="Haridas S."/>
            <person name="Hughes K."/>
            <person name="Justo A."/>
            <person name="Karasinski D."/>
            <person name="Kautmanova I."/>
            <person name="Kiss B."/>
            <person name="Kocsube S."/>
            <person name="Kotiranta H."/>
            <person name="LaButti K.M."/>
            <person name="Lechner B.E."/>
            <person name="Liimatainen K."/>
            <person name="Lipzen A."/>
            <person name="Lukacs Z."/>
            <person name="Mihaltcheva S."/>
            <person name="Morgado L.N."/>
            <person name="Niskanen T."/>
            <person name="Noordeloos M.E."/>
            <person name="Ohm R.A."/>
            <person name="Ortiz-Santana B."/>
            <person name="Ovrebo C."/>
            <person name="Racz N."/>
            <person name="Riley R."/>
            <person name="Savchenko A."/>
            <person name="Shiryaev A."/>
            <person name="Soop K."/>
            <person name="Spirin V."/>
            <person name="Szebenyi C."/>
            <person name="Tomsovsky M."/>
            <person name="Tulloss R.E."/>
            <person name="Uehling J."/>
            <person name="Grigoriev I.V."/>
            <person name="Vagvolgyi C."/>
            <person name="Papp T."/>
            <person name="Martin F.M."/>
            <person name="Miettinen O."/>
            <person name="Hibbett D.S."/>
            <person name="Nagy L.G."/>
        </authorList>
    </citation>
    <scope>NUCLEOTIDE SEQUENCE [LARGE SCALE GENOMIC DNA]</scope>
    <source>
        <strain evidence="9 10">CBS 166.37</strain>
    </source>
</reference>
<feature type="transmembrane region" description="Helical" evidence="7">
    <location>
        <begin position="12"/>
        <end position="37"/>
    </location>
</feature>
<evidence type="ECO:0000256" key="5">
    <source>
        <dbReference type="ARBA" id="ARBA00038359"/>
    </source>
</evidence>
<organism evidence="9 10">
    <name type="scientific">Crucibulum laeve</name>
    <dbReference type="NCBI Taxonomy" id="68775"/>
    <lineage>
        <taxon>Eukaryota</taxon>
        <taxon>Fungi</taxon>
        <taxon>Dikarya</taxon>
        <taxon>Basidiomycota</taxon>
        <taxon>Agaricomycotina</taxon>
        <taxon>Agaricomycetes</taxon>
        <taxon>Agaricomycetidae</taxon>
        <taxon>Agaricales</taxon>
        <taxon>Agaricineae</taxon>
        <taxon>Nidulariaceae</taxon>
        <taxon>Crucibulum</taxon>
    </lineage>
</organism>
<evidence type="ECO:0000256" key="3">
    <source>
        <dbReference type="ARBA" id="ARBA00022989"/>
    </source>
</evidence>
<evidence type="ECO:0000256" key="4">
    <source>
        <dbReference type="ARBA" id="ARBA00023136"/>
    </source>
</evidence>
<feature type="transmembrane region" description="Helical" evidence="7">
    <location>
        <begin position="193"/>
        <end position="213"/>
    </location>
</feature>
<protein>
    <recommendedName>
        <fullName evidence="8">Rhodopsin domain-containing protein</fullName>
    </recommendedName>
</protein>
<dbReference type="Proteomes" id="UP000308652">
    <property type="component" value="Unassembled WGS sequence"/>
</dbReference>
<dbReference type="InterPro" id="IPR049326">
    <property type="entry name" value="Rhodopsin_dom_fungi"/>
</dbReference>
<dbReference type="Pfam" id="PF20684">
    <property type="entry name" value="Fung_rhodopsin"/>
    <property type="match status" value="1"/>
</dbReference>
<evidence type="ECO:0000256" key="2">
    <source>
        <dbReference type="ARBA" id="ARBA00022692"/>
    </source>
</evidence>
<dbReference type="GO" id="GO:0016020">
    <property type="term" value="C:membrane"/>
    <property type="evidence" value="ECO:0007669"/>
    <property type="project" value="UniProtKB-SubCell"/>
</dbReference>
<evidence type="ECO:0000313" key="9">
    <source>
        <dbReference type="EMBL" id="TFK38023.1"/>
    </source>
</evidence>
<dbReference type="AlphaFoldDB" id="A0A5C3M024"/>